<evidence type="ECO:0000256" key="3">
    <source>
        <dbReference type="ARBA" id="ARBA00022729"/>
    </source>
</evidence>
<feature type="signal peptide" evidence="7">
    <location>
        <begin position="1"/>
        <end position="27"/>
    </location>
</feature>
<dbReference type="RefSeq" id="WP_340356889.1">
    <property type="nucleotide sequence ID" value="NZ_JBBKZU010000004.1"/>
</dbReference>
<dbReference type="Gene3D" id="3.40.710.10">
    <property type="entry name" value="DD-peptidase/beta-lactamase superfamily"/>
    <property type="match status" value="1"/>
</dbReference>
<proteinExistence type="inferred from homology"/>
<comment type="catalytic activity">
    <reaction evidence="6">
        <text>a beta-lactam + H2O = a substituted beta-amino acid</text>
        <dbReference type="Rhea" id="RHEA:20401"/>
        <dbReference type="ChEBI" id="CHEBI:15377"/>
        <dbReference type="ChEBI" id="CHEBI:35627"/>
        <dbReference type="ChEBI" id="CHEBI:140347"/>
        <dbReference type="EC" id="3.5.2.6"/>
    </reaction>
</comment>
<protein>
    <recommendedName>
        <fullName evidence="2 6">Beta-lactamase</fullName>
        <ecNumber evidence="2 6">3.5.2.6</ecNumber>
    </recommendedName>
</protein>
<dbReference type="Pfam" id="PF00905">
    <property type="entry name" value="Transpeptidase"/>
    <property type="match status" value="1"/>
</dbReference>
<keyword evidence="5 6" id="KW-0046">Antibiotic resistance</keyword>
<dbReference type="EC" id="3.5.2.6" evidence="2 6"/>
<evidence type="ECO:0000256" key="1">
    <source>
        <dbReference type="ARBA" id="ARBA00007898"/>
    </source>
</evidence>
<dbReference type="EMBL" id="JBBKZU010000004">
    <property type="protein sequence ID" value="MEJ8811614.1"/>
    <property type="molecule type" value="Genomic_DNA"/>
</dbReference>
<name>A0ABU8VD73_9BURK</name>
<evidence type="ECO:0000259" key="8">
    <source>
        <dbReference type="Pfam" id="PF00905"/>
    </source>
</evidence>
<organism evidence="9 10">
    <name type="scientific">Variovorax ureilyticus</name>
    <dbReference type="NCBI Taxonomy" id="1836198"/>
    <lineage>
        <taxon>Bacteria</taxon>
        <taxon>Pseudomonadati</taxon>
        <taxon>Pseudomonadota</taxon>
        <taxon>Betaproteobacteria</taxon>
        <taxon>Burkholderiales</taxon>
        <taxon>Comamonadaceae</taxon>
        <taxon>Variovorax</taxon>
    </lineage>
</organism>
<keyword evidence="4 6" id="KW-0378">Hydrolase</keyword>
<comment type="similarity">
    <text evidence="1 6">Belongs to the class-D beta-lactamase family.</text>
</comment>
<dbReference type="InterPro" id="IPR012338">
    <property type="entry name" value="Beta-lactam/transpept-like"/>
</dbReference>
<dbReference type="PROSITE" id="PS00337">
    <property type="entry name" value="BETA_LACTAMASE_D"/>
    <property type="match status" value="1"/>
</dbReference>
<dbReference type="SUPFAM" id="SSF56601">
    <property type="entry name" value="beta-lactamase/transpeptidase-like"/>
    <property type="match status" value="1"/>
</dbReference>
<evidence type="ECO:0000256" key="2">
    <source>
        <dbReference type="ARBA" id="ARBA00012865"/>
    </source>
</evidence>
<keyword evidence="3 7" id="KW-0732">Signal</keyword>
<evidence type="ECO:0000256" key="6">
    <source>
        <dbReference type="RuleBase" id="RU361140"/>
    </source>
</evidence>
<keyword evidence="10" id="KW-1185">Reference proteome</keyword>
<dbReference type="InterPro" id="IPR001460">
    <property type="entry name" value="PCN-bd_Tpept"/>
</dbReference>
<dbReference type="InterPro" id="IPR002137">
    <property type="entry name" value="Beta-lactam_class-D_AS"/>
</dbReference>
<feature type="domain" description="Penicillin-binding protein transpeptidase" evidence="8">
    <location>
        <begin position="62"/>
        <end position="282"/>
    </location>
</feature>
<comment type="caution">
    <text evidence="9">The sequence shown here is derived from an EMBL/GenBank/DDBJ whole genome shotgun (WGS) entry which is preliminary data.</text>
</comment>
<evidence type="ECO:0000313" key="10">
    <source>
        <dbReference type="Proteomes" id="UP001365846"/>
    </source>
</evidence>
<evidence type="ECO:0000256" key="4">
    <source>
        <dbReference type="ARBA" id="ARBA00022801"/>
    </source>
</evidence>
<gene>
    <name evidence="9" type="ORF">WKW77_11100</name>
</gene>
<evidence type="ECO:0000256" key="5">
    <source>
        <dbReference type="ARBA" id="ARBA00023251"/>
    </source>
</evidence>
<feature type="chain" id="PRO_5046552671" description="Beta-lactamase" evidence="7">
    <location>
        <begin position="28"/>
        <end position="288"/>
    </location>
</feature>
<evidence type="ECO:0000313" key="9">
    <source>
        <dbReference type="EMBL" id="MEJ8811614.1"/>
    </source>
</evidence>
<sequence length="288" mass="32099">MNIKKLLRISPLALAAAMLAPWAAATASDAPAFNEAFKGYDACFLLYDVSAKKLVAEYNPGGRCKQRIAPNSTFKVPLSLMAFNEKLIDQQTVFKWSGQKYDRPELNRDQTPRSWLQHSALWVSQDIAPSLGYARVGKYLDDFNYGNLDFSGDIGKNNGLTNAWLSSSLQISAYEQLDFLKAMEAHALPVSREAIDQTRQNMALGKLENGAEIYGKTGAGRHRMRTSDRTPSKLRDGWFVGFVEGGAEHYIFVSNLTDRQAPTADDRYAGSQILKPIVMRILNDRTAH</sequence>
<reference evidence="9 10" key="1">
    <citation type="submission" date="2024-03" db="EMBL/GenBank/DDBJ databases">
        <title>Novel species of the genus Variovorax.</title>
        <authorList>
            <person name="Liu Q."/>
            <person name="Xin Y.-H."/>
        </authorList>
    </citation>
    <scope>NUCLEOTIDE SEQUENCE [LARGE SCALE GENOMIC DNA]</scope>
    <source>
        <strain evidence="9 10">KACC 18899</strain>
    </source>
</reference>
<accession>A0ABU8VD73</accession>
<evidence type="ECO:0000256" key="7">
    <source>
        <dbReference type="SAM" id="SignalP"/>
    </source>
</evidence>
<dbReference type="Proteomes" id="UP001365846">
    <property type="component" value="Unassembled WGS sequence"/>
</dbReference>